<reference evidence="1" key="1">
    <citation type="journal article" date="2021" name="bioRxiv">
        <title>Whole Genome Assembly and Annotation of Northern Wild Rice, Zizania palustris L., Supports a Whole Genome Duplication in the Zizania Genus.</title>
        <authorList>
            <person name="Haas M."/>
            <person name="Kono T."/>
            <person name="Macchietto M."/>
            <person name="Millas R."/>
            <person name="McGilp L."/>
            <person name="Shao M."/>
            <person name="Duquette J."/>
            <person name="Hirsch C.N."/>
            <person name="Kimball J."/>
        </authorList>
    </citation>
    <scope>NUCLEOTIDE SEQUENCE</scope>
    <source>
        <tissue evidence="1">Fresh leaf tissue</tissue>
    </source>
</reference>
<accession>A0A8J5RAE9</accession>
<protein>
    <submittedName>
        <fullName evidence="1">Uncharacterized protein</fullName>
    </submittedName>
</protein>
<gene>
    <name evidence="1" type="ORF">GUJ93_ZPchr0008g12742</name>
</gene>
<organism evidence="1 2">
    <name type="scientific">Zizania palustris</name>
    <name type="common">Northern wild rice</name>
    <dbReference type="NCBI Taxonomy" id="103762"/>
    <lineage>
        <taxon>Eukaryota</taxon>
        <taxon>Viridiplantae</taxon>
        <taxon>Streptophyta</taxon>
        <taxon>Embryophyta</taxon>
        <taxon>Tracheophyta</taxon>
        <taxon>Spermatophyta</taxon>
        <taxon>Magnoliopsida</taxon>
        <taxon>Liliopsida</taxon>
        <taxon>Poales</taxon>
        <taxon>Poaceae</taxon>
        <taxon>BOP clade</taxon>
        <taxon>Oryzoideae</taxon>
        <taxon>Oryzeae</taxon>
        <taxon>Zizaniinae</taxon>
        <taxon>Zizania</taxon>
    </lineage>
</organism>
<dbReference type="AlphaFoldDB" id="A0A8J5RAE9"/>
<comment type="caution">
    <text evidence="1">The sequence shown here is derived from an EMBL/GenBank/DDBJ whole genome shotgun (WGS) entry which is preliminary data.</text>
</comment>
<proteinExistence type="predicted"/>
<dbReference type="Proteomes" id="UP000729402">
    <property type="component" value="Unassembled WGS sequence"/>
</dbReference>
<keyword evidence="2" id="KW-1185">Reference proteome</keyword>
<name>A0A8J5RAE9_ZIZPA</name>
<evidence type="ECO:0000313" key="2">
    <source>
        <dbReference type="Proteomes" id="UP000729402"/>
    </source>
</evidence>
<dbReference type="EMBL" id="JAAALK010000290">
    <property type="protein sequence ID" value="KAG8046738.1"/>
    <property type="molecule type" value="Genomic_DNA"/>
</dbReference>
<reference evidence="1" key="2">
    <citation type="submission" date="2021-02" db="EMBL/GenBank/DDBJ databases">
        <authorList>
            <person name="Kimball J.A."/>
            <person name="Haas M.W."/>
            <person name="Macchietto M."/>
            <person name="Kono T."/>
            <person name="Duquette J."/>
            <person name="Shao M."/>
        </authorList>
    </citation>
    <scope>NUCLEOTIDE SEQUENCE</scope>
    <source>
        <tissue evidence="1">Fresh leaf tissue</tissue>
    </source>
</reference>
<sequence>MLGPPLFSTRKKREEKYCYKTKQLLTKKGNFVSVAKYSIFHLPPARAPSPQAGKILGLRLRANASATRALRPASQILHRARLPRAGRFLRSANRTRILVAASKVEVALRLFSSSGGF</sequence>
<evidence type="ECO:0000313" key="1">
    <source>
        <dbReference type="EMBL" id="KAG8046738.1"/>
    </source>
</evidence>